<keyword evidence="6" id="KW-1185">Reference proteome</keyword>
<gene>
    <name evidence="5" type="ORF">LSAT_V11C400226180</name>
</gene>
<feature type="repeat" description="ANK" evidence="3">
    <location>
        <begin position="264"/>
        <end position="296"/>
    </location>
</feature>
<feature type="repeat" description="ANK" evidence="3">
    <location>
        <begin position="164"/>
        <end position="196"/>
    </location>
</feature>
<evidence type="ECO:0000256" key="2">
    <source>
        <dbReference type="ARBA" id="ARBA00023043"/>
    </source>
</evidence>
<reference evidence="5 6" key="1">
    <citation type="journal article" date="2017" name="Nat. Commun.">
        <title>Genome assembly with in vitro proximity ligation data and whole-genome triplication in lettuce.</title>
        <authorList>
            <person name="Reyes-Chin-Wo S."/>
            <person name="Wang Z."/>
            <person name="Yang X."/>
            <person name="Kozik A."/>
            <person name="Arikit S."/>
            <person name="Song C."/>
            <person name="Xia L."/>
            <person name="Froenicke L."/>
            <person name="Lavelle D.O."/>
            <person name="Truco M.J."/>
            <person name="Xia R."/>
            <person name="Zhu S."/>
            <person name="Xu C."/>
            <person name="Xu H."/>
            <person name="Xu X."/>
            <person name="Cox K."/>
            <person name="Korf I."/>
            <person name="Meyers B.C."/>
            <person name="Michelmore R.W."/>
        </authorList>
    </citation>
    <scope>NUCLEOTIDE SEQUENCE [LARGE SCALE GENOMIC DNA]</scope>
    <source>
        <strain evidence="6">cv. Salinas</strain>
        <tissue evidence="5">Seedlings</tissue>
    </source>
</reference>
<organism evidence="5 6">
    <name type="scientific">Lactuca sativa</name>
    <name type="common">Garden lettuce</name>
    <dbReference type="NCBI Taxonomy" id="4236"/>
    <lineage>
        <taxon>Eukaryota</taxon>
        <taxon>Viridiplantae</taxon>
        <taxon>Streptophyta</taxon>
        <taxon>Embryophyta</taxon>
        <taxon>Tracheophyta</taxon>
        <taxon>Spermatophyta</taxon>
        <taxon>Magnoliopsida</taxon>
        <taxon>eudicotyledons</taxon>
        <taxon>Gunneridae</taxon>
        <taxon>Pentapetalae</taxon>
        <taxon>asterids</taxon>
        <taxon>campanulids</taxon>
        <taxon>Asterales</taxon>
        <taxon>Asteraceae</taxon>
        <taxon>Cichorioideae</taxon>
        <taxon>Cichorieae</taxon>
        <taxon>Lactucinae</taxon>
        <taxon>Lactuca</taxon>
    </lineage>
</organism>
<dbReference type="EMBL" id="NBSK02000004">
    <property type="protein sequence ID" value="KAJ0214509.1"/>
    <property type="molecule type" value="Genomic_DNA"/>
</dbReference>
<proteinExistence type="predicted"/>
<dbReference type="PROSITE" id="PS50297">
    <property type="entry name" value="ANK_REP_REGION"/>
    <property type="match status" value="4"/>
</dbReference>
<comment type="caution">
    <text evidence="5">The sequence shown here is derived from an EMBL/GenBank/DDBJ whole genome shotgun (WGS) entry which is preliminary data.</text>
</comment>
<dbReference type="Proteomes" id="UP000235145">
    <property type="component" value="Unassembled WGS sequence"/>
</dbReference>
<sequence length="330" mass="36701">MVALSCSSSITHSSIKPPFHSSVVTITPIPCNCTSINFTQMITHPIIIEKTSRFPAIRGKFYPKFCAINPHQTSSTTHLGNWEDPVSSDSETDEEDDIEENNLDFESDWEEEKDASETQINIESLSTSQIEEDLKKEVEQLLSPEERAILQQNESPNLDKISTEKWNPLHTLALSGQIKFMDNLLENGFEIDAADKQEGQTALHKAVLGKKEAVISHLLRKGASPHAQDLSGATPLHYAVQVSAMQTVKLLIKCKADVNVADNEGWTPLHVAMQSRNRDIAKVLLVNGADKTRRTENGKTPLDLGLCYGKEFKAYDLAKLLKLVPANNYH</sequence>
<evidence type="ECO:0000256" key="3">
    <source>
        <dbReference type="PROSITE-ProRule" id="PRU00023"/>
    </source>
</evidence>
<dbReference type="InterPro" id="IPR036770">
    <property type="entry name" value="Ankyrin_rpt-contain_sf"/>
</dbReference>
<dbReference type="InterPro" id="IPR002110">
    <property type="entry name" value="Ankyrin_rpt"/>
</dbReference>
<feature type="repeat" description="ANK" evidence="3">
    <location>
        <begin position="231"/>
        <end position="263"/>
    </location>
</feature>
<feature type="region of interest" description="Disordered" evidence="4">
    <location>
        <begin position="73"/>
        <end position="127"/>
    </location>
</feature>
<evidence type="ECO:0000313" key="6">
    <source>
        <dbReference type="Proteomes" id="UP000235145"/>
    </source>
</evidence>
<name>A0A9R1XJ22_LACSA</name>
<evidence type="ECO:0000256" key="1">
    <source>
        <dbReference type="ARBA" id="ARBA00022737"/>
    </source>
</evidence>
<evidence type="ECO:0000256" key="4">
    <source>
        <dbReference type="SAM" id="MobiDB-lite"/>
    </source>
</evidence>
<dbReference type="SMART" id="SM00248">
    <property type="entry name" value="ANK"/>
    <property type="match status" value="4"/>
</dbReference>
<feature type="compositionally biased region" description="Polar residues" evidence="4">
    <location>
        <begin position="117"/>
        <end position="127"/>
    </location>
</feature>
<accession>A0A9R1XJ22</accession>
<dbReference type="AlphaFoldDB" id="A0A9R1XJ22"/>
<dbReference type="PANTHER" id="PTHR24198:SF165">
    <property type="entry name" value="ANKYRIN REPEAT-CONTAINING PROTEIN-RELATED"/>
    <property type="match status" value="1"/>
</dbReference>
<dbReference type="PROSITE" id="PS50088">
    <property type="entry name" value="ANK_REPEAT"/>
    <property type="match status" value="4"/>
</dbReference>
<feature type="repeat" description="ANK" evidence="3">
    <location>
        <begin position="198"/>
        <end position="230"/>
    </location>
</feature>
<evidence type="ECO:0000313" key="5">
    <source>
        <dbReference type="EMBL" id="KAJ0214509.1"/>
    </source>
</evidence>
<keyword evidence="1" id="KW-0677">Repeat</keyword>
<keyword evidence="2 3" id="KW-0040">ANK repeat</keyword>
<dbReference type="SUPFAM" id="SSF48403">
    <property type="entry name" value="Ankyrin repeat"/>
    <property type="match status" value="1"/>
</dbReference>
<protein>
    <submittedName>
        <fullName evidence="5">Uncharacterized protein</fullName>
    </submittedName>
</protein>
<dbReference type="Pfam" id="PF12796">
    <property type="entry name" value="Ank_2"/>
    <property type="match status" value="1"/>
</dbReference>
<dbReference type="PANTHER" id="PTHR24198">
    <property type="entry name" value="ANKYRIN REPEAT AND PROTEIN KINASE DOMAIN-CONTAINING PROTEIN"/>
    <property type="match status" value="1"/>
</dbReference>
<dbReference type="Gene3D" id="1.25.40.20">
    <property type="entry name" value="Ankyrin repeat-containing domain"/>
    <property type="match status" value="2"/>
</dbReference>
<feature type="compositionally biased region" description="Acidic residues" evidence="4">
    <location>
        <begin position="90"/>
        <end position="114"/>
    </location>
</feature>